<evidence type="ECO:0000256" key="1">
    <source>
        <dbReference type="SAM" id="Phobius"/>
    </source>
</evidence>
<feature type="non-terminal residue" evidence="2">
    <location>
        <position position="1"/>
    </location>
</feature>
<gene>
    <name evidence="2" type="ORF">KIPB_013753</name>
</gene>
<reference evidence="2 3" key="1">
    <citation type="journal article" date="2018" name="PLoS ONE">
        <title>The draft genome of Kipferlia bialata reveals reductive genome evolution in fornicate parasites.</title>
        <authorList>
            <person name="Tanifuji G."/>
            <person name="Takabayashi S."/>
            <person name="Kume K."/>
            <person name="Takagi M."/>
            <person name="Nakayama T."/>
            <person name="Kamikawa R."/>
            <person name="Inagaki Y."/>
            <person name="Hashimoto T."/>
        </authorList>
    </citation>
    <scope>NUCLEOTIDE SEQUENCE [LARGE SCALE GENOMIC DNA]</scope>
    <source>
        <strain evidence="2">NY0173</strain>
    </source>
</reference>
<protein>
    <submittedName>
        <fullName evidence="2">Transmembrane protein 18</fullName>
    </submittedName>
</protein>
<organism evidence="2 3">
    <name type="scientific">Kipferlia bialata</name>
    <dbReference type="NCBI Taxonomy" id="797122"/>
    <lineage>
        <taxon>Eukaryota</taxon>
        <taxon>Metamonada</taxon>
        <taxon>Carpediemonas-like organisms</taxon>
        <taxon>Kipferlia</taxon>
    </lineage>
</organism>
<dbReference type="InterPro" id="IPR026721">
    <property type="entry name" value="TMEM18"/>
</dbReference>
<dbReference type="EMBL" id="BDIP01006702">
    <property type="protein sequence ID" value="GCA64260.1"/>
    <property type="molecule type" value="Genomic_DNA"/>
</dbReference>
<keyword evidence="1" id="KW-1133">Transmembrane helix</keyword>
<accession>A0A391NUN3</accession>
<evidence type="ECO:0000313" key="3">
    <source>
        <dbReference type="Proteomes" id="UP000265618"/>
    </source>
</evidence>
<feature type="transmembrane region" description="Helical" evidence="1">
    <location>
        <begin position="59"/>
        <end position="80"/>
    </location>
</feature>
<keyword evidence="1" id="KW-0472">Membrane</keyword>
<proteinExistence type="predicted"/>
<keyword evidence="3" id="KW-1185">Reference proteome</keyword>
<dbReference type="Pfam" id="PF14770">
    <property type="entry name" value="TMEM18"/>
    <property type="match status" value="1"/>
</dbReference>
<name>A0A391NUN3_9EUKA</name>
<dbReference type="AlphaFoldDB" id="A0A391NUN3"/>
<sequence>IAFIVFHVVSLLLCVLLRNRTQALSAFLFVLLVLCSLNDQVNWVCMRVMPLPGRNYFDLSKVFIISFWVLPILVIVLWIYV</sequence>
<comment type="caution">
    <text evidence="2">The sequence shown here is derived from an EMBL/GenBank/DDBJ whole genome shotgun (WGS) entry which is preliminary data.</text>
</comment>
<evidence type="ECO:0000313" key="2">
    <source>
        <dbReference type="EMBL" id="GCA64260.1"/>
    </source>
</evidence>
<keyword evidence="1 2" id="KW-0812">Transmembrane</keyword>
<dbReference type="Proteomes" id="UP000265618">
    <property type="component" value="Unassembled WGS sequence"/>
</dbReference>